<feature type="region of interest" description="Disordered" evidence="1">
    <location>
        <begin position="35"/>
        <end position="80"/>
    </location>
</feature>
<protein>
    <submittedName>
        <fullName evidence="3">Putative amidase domain protein</fullName>
    </submittedName>
</protein>
<dbReference type="STRING" id="152331.FAM21731_01313"/>
<sequence>MMKPIKYKYLYRALSLVGISIVSLLLVGTTGASAHDQSQFNNVTNSQNQTNDNNDNDNDNDNNNNNGGGGYIPGGNSGGGGVNNNGSGGIFTGGATAGANSENGNASATVATNINNPNLPSSKPSNTTTSSTTNITKQGSQSPVEQLNDKSGQSSEPNISTSPKSGVARPNEHNQTKLVRSTKVTQPGRFNPESRTKARPYKTTWKRRQRLDKGQRREVGYMKAYYKYYSAQYPDFHYAGGGDCTNWSSQLAHIGRYKKTSRGKETYHIVHGYRCRNPKKWYAGVYRKKGQLIKHKAYSTSWTTVGGFWHYFAHVKKRPHFVTHSLRRVMAHVRVGDVVQFFGRTSEKHNSWFHTVTISKVTKHMVYYTSHDRNALFKPLVKARTSAMISKYRVIRMGI</sequence>
<evidence type="ECO:0000313" key="3">
    <source>
        <dbReference type="EMBL" id="ORN29450.1"/>
    </source>
</evidence>
<feature type="compositionally biased region" description="Polar residues" evidence="1">
    <location>
        <begin position="176"/>
        <end position="185"/>
    </location>
</feature>
<evidence type="ECO:0000256" key="2">
    <source>
        <dbReference type="SAM" id="SignalP"/>
    </source>
</evidence>
<feature type="compositionally biased region" description="Polar residues" evidence="1">
    <location>
        <begin position="138"/>
        <end position="164"/>
    </location>
</feature>
<organism evidence="3 4">
    <name type="scientific">Lentilactobacillus parabuchneri</name>
    <dbReference type="NCBI Taxonomy" id="152331"/>
    <lineage>
        <taxon>Bacteria</taxon>
        <taxon>Bacillati</taxon>
        <taxon>Bacillota</taxon>
        <taxon>Bacilli</taxon>
        <taxon>Lactobacillales</taxon>
        <taxon>Lactobacillaceae</taxon>
        <taxon>Lentilactobacillus</taxon>
    </lineage>
</organism>
<feature type="compositionally biased region" description="Low complexity" evidence="1">
    <location>
        <begin position="104"/>
        <end position="137"/>
    </location>
</feature>
<proteinExistence type="predicted"/>
<dbReference type="AlphaFoldDB" id="A0A1X1FER6"/>
<evidence type="ECO:0000313" key="4">
    <source>
        <dbReference type="Proteomes" id="UP000193009"/>
    </source>
</evidence>
<gene>
    <name evidence="3" type="ORF">FAM23169_01262</name>
</gene>
<name>A0A1X1FER6_9LACO</name>
<feature type="signal peptide" evidence="2">
    <location>
        <begin position="1"/>
        <end position="34"/>
    </location>
</feature>
<dbReference type="EMBL" id="MSBD01000028">
    <property type="protein sequence ID" value="ORN29450.1"/>
    <property type="molecule type" value="Genomic_DNA"/>
</dbReference>
<keyword evidence="2" id="KW-0732">Signal</keyword>
<keyword evidence="4" id="KW-1185">Reference proteome</keyword>
<reference evidence="3 4" key="1">
    <citation type="journal article" date="2017" name="Front. Microbiol.">
        <title>The Histidine Decarboxylase Gene Cluster of Lactobacillus parabuchneri Was Gained by Horizontal Gene Transfer and Is Mobile within the Species.</title>
        <authorList>
            <person name="Wuthrich D."/>
            <person name="Berthoud H."/>
            <person name="Wechsler D."/>
            <person name="Eugster E."/>
            <person name="Irmler S."/>
            <person name="Bruggmann R."/>
        </authorList>
    </citation>
    <scope>NUCLEOTIDE SEQUENCE [LARGE SCALE GENOMIC DNA]</scope>
    <source>
        <strain evidence="3 4">FAM23169</strain>
    </source>
</reference>
<feature type="chain" id="PRO_5012778164" evidence="2">
    <location>
        <begin position="35"/>
        <end position="399"/>
    </location>
</feature>
<feature type="compositionally biased region" description="Low complexity" evidence="1">
    <location>
        <begin position="41"/>
        <end position="53"/>
    </location>
</feature>
<comment type="caution">
    <text evidence="3">The sequence shown here is derived from an EMBL/GenBank/DDBJ whole genome shotgun (WGS) entry which is preliminary data.</text>
</comment>
<feature type="compositionally biased region" description="Gly residues" evidence="1">
    <location>
        <begin position="66"/>
        <end position="80"/>
    </location>
</feature>
<dbReference type="Proteomes" id="UP000193009">
    <property type="component" value="Unassembled WGS sequence"/>
</dbReference>
<feature type="region of interest" description="Disordered" evidence="1">
    <location>
        <begin position="104"/>
        <end position="197"/>
    </location>
</feature>
<evidence type="ECO:0000256" key="1">
    <source>
        <dbReference type="SAM" id="MobiDB-lite"/>
    </source>
</evidence>
<accession>A0A1X1FER6</accession>
<dbReference type="KEGG" id="lpar:FAM21731_01313"/>